<reference evidence="1 2" key="1">
    <citation type="journal article" date="2011" name="J. Bacteriol.">
        <title>Complete genome sequence of the industrial strain Ketogulonicigenium vulgare WSH-001.</title>
        <authorList>
            <person name="Liu L."/>
            <person name="Li Y."/>
            <person name="Zhang J."/>
            <person name="Zhou Z."/>
            <person name="Liu J."/>
            <person name="Li X."/>
            <person name="Zhou J."/>
            <person name="Du G."/>
            <person name="Wang L."/>
            <person name="Chen J."/>
        </authorList>
    </citation>
    <scope>NUCLEOTIDE SEQUENCE [LARGE SCALE GENOMIC DNA]</scope>
    <source>
        <strain evidence="1 2">WSH-001</strain>
    </source>
</reference>
<dbReference type="KEGG" id="kvl:KVU_2326"/>
<evidence type="ECO:0000313" key="2">
    <source>
        <dbReference type="Proteomes" id="UP000000692"/>
    </source>
</evidence>
<accession>F9Y6P5</accession>
<protein>
    <submittedName>
        <fullName evidence="1">Predicted signal transduction protein containing a membrane domain protein</fullName>
    </submittedName>
</protein>
<name>F9Y6P5_KETVW</name>
<dbReference type="eggNOG" id="COG2202">
    <property type="taxonomic scope" value="Bacteria"/>
</dbReference>
<proteinExistence type="predicted"/>
<keyword evidence="2" id="KW-1185">Reference proteome</keyword>
<evidence type="ECO:0000313" key="1">
    <source>
        <dbReference type="EMBL" id="AEM42165.1"/>
    </source>
</evidence>
<dbReference type="HOGENOM" id="CLU_1324916_0_0_5"/>
<dbReference type="Proteomes" id="UP000000692">
    <property type="component" value="Chromosome"/>
</dbReference>
<dbReference type="EMBL" id="CP002018">
    <property type="protein sequence ID" value="AEM42165.1"/>
    <property type="molecule type" value="Genomic_DNA"/>
</dbReference>
<sequence>MAQDDPLAIGGKNHVMLAHDIAPAHGRKADMAPLARASDPIAAPVRDRVQIHAAPRRRRFAQHQGGARWRVDLVAVMRLDDLDVEIGIQRGGDLLGQLDQQVHPKAGISGPHGDAMARGGEQLLDMRGFKAGGADDMHRAGLRGKFGEFHTGLGAGEIQHALRLCKGCDRIIADSDTNRLPAQHGADILSDPRAAHPHQRAHKAAFA</sequence>
<organism evidence="1 2">
    <name type="scientific">Ketogulonicigenium vulgare (strain WSH-001)</name>
    <dbReference type="NCBI Taxonomy" id="759362"/>
    <lineage>
        <taxon>Bacteria</taxon>
        <taxon>Pseudomonadati</taxon>
        <taxon>Pseudomonadota</taxon>
        <taxon>Alphaproteobacteria</taxon>
        <taxon>Rhodobacterales</taxon>
        <taxon>Roseobacteraceae</taxon>
        <taxon>Ketogulonicigenium</taxon>
    </lineage>
</organism>
<dbReference type="AlphaFoldDB" id="F9Y6P5"/>
<gene>
    <name evidence="1" type="ordered locus">KVU_2326</name>
</gene>